<reference evidence="2" key="1">
    <citation type="journal article" date="2014" name="Int. J. Syst. Evol. Microbiol.">
        <title>Complete genome of a new Firmicutes species belonging to the dominant human colonic microbiota ('Ruminococcus bicirculans') reveals two chromosomes and a selective capacity to utilize plant glucans.</title>
        <authorList>
            <consortium name="NISC Comparative Sequencing Program"/>
            <person name="Wegmann U."/>
            <person name="Louis P."/>
            <person name="Goesmann A."/>
            <person name="Henrissat B."/>
            <person name="Duncan S.H."/>
            <person name="Flint H.J."/>
        </authorList>
    </citation>
    <scope>NUCLEOTIDE SEQUENCE</scope>
    <source>
        <strain evidence="2">NBRC 108755</strain>
    </source>
</reference>
<keyword evidence="2" id="KW-0456">Lyase</keyword>
<comment type="caution">
    <text evidence="2">The sequence shown here is derived from an EMBL/GenBank/DDBJ whole genome shotgun (WGS) entry which is preliminary data.</text>
</comment>
<proteinExistence type="predicted"/>
<reference evidence="2" key="3">
    <citation type="submission" date="2023-02" db="EMBL/GenBank/DDBJ databases">
        <authorList>
            <person name="Sun Q."/>
            <person name="Mori K."/>
        </authorList>
    </citation>
    <scope>NUCLEOTIDE SEQUENCE</scope>
    <source>
        <strain evidence="2">NBRC 108755</strain>
    </source>
</reference>
<evidence type="ECO:0000313" key="2">
    <source>
        <dbReference type="EMBL" id="GMA93128.1"/>
    </source>
</evidence>
<evidence type="ECO:0000313" key="3">
    <source>
        <dbReference type="Proteomes" id="UP001157069"/>
    </source>
</evidence>
<dbReference type="Proteomes" id="UP001157069">
    <property type="component" value="Unassembled WGS sequence"/>
</dbReference>
<dbReference type="EMBL" id="BSVA01000001">
    <property type="protein sequence ID" value="GMA89488.1"/>
    <property type="molecule type" value="Genomic_DNA"/>
</dbReference>
<sequence>MRLWSLHPRFLDRQGLTACWREALLAQAVLAGTTRGYTRHPQLERFREHPDALGLVGAYLSGVADEATARGYRFDRDRIRMPADAVGRLEVTDGQLALEWRHLLAKLEMRSPGLAERVQHAEPAPHPLFRVVPGPVAAWERAGD</sequence>
<evidence type="ECO:0000313" key="1">
    <source>
        <dbReference type="EMBL" id="GMA89488.1"/>
    </source>
</evidence>
<dbReference type="RefSeq" id="WP_284296759.1">
    <property type="nucleotide sequence ID" value="NZ_BSVA01000001.1"/>
</dbReference>
<keyword evidence="3" id="KW-1185">Reference proteome</keyword>
<reference evidence="3" key="2">
    <citation type="journal article" date="2019" name="Int. J. Syst. Evol. Microbiol.">
        <title>The Global Catalogue of Microorganisms (GCM) 10K type strain sequencing project: providing services to taxonomists for standard genome sequencing and annotation.</title>
        <authorList>
            <consortium name="The Broad Institute Genomics Platform"/>
            <consortium name="The Broad Institute Genome Sequencing Center for Infectious Disease"/>
            <person name="Wu L."/>
            <person name="Ma J."/>
        </authorList>
    </citation>
    <scope>NUCLEOTIDE SEQUENCE [LARGE SCALE GENOMIC DNA]</scope>
    <source>
        <strain evidence="3">NBRC 108755</strain>
    </source>
</reference>
<gene>
    <name evidence="1" type="ORF">GCM10025869_00170</name>
    <name evidence="2" type="ORF">GCM10025869_36570</name>
</gene>
<dbReference type="EMBL" id="BSVA01000001">
    <property type="protein sequence ID" value="GMA93128.1"/>
    <property type="molecule type" value="Genomic_DNA"/>
</dbReference>
<dbReference type="Pfam" id="PF03013">
    <property type="entry name" value="Pyr_excise"/>
    <property type="match status" value="1"/>
</dbReference>
<dbReference type="InterPro" id="IPR004260">
    <property type="entry name" value="Pyr-dimer_DNA_glycosylase"/>
</dbReference>
<dbReference type="GO" id="GO:0016829">
    <property type="term" value="F:lyase activity"/>
    <property type="evidence" value="ECO:0007669"/>
    <property type="project" value="UniProtKB-KW"/>
</dbReference>
<protein>
    <submittedName>
        <fullName evidence="2">Pyrimidine dimer DNA glycosylase /DNA-(Apurinic or apyrimidinic site) lyase</fullName>
    </submittedName>
</protein>
<accession>A0ABQ6JY08</accession>
<name>A0ABQ6JY08_9MICO</name>
<organism evidence="2 3">
    <name type="scientific">Homoserinibacter gongjuensis</name>
    <dbReference type="NCBI Taxonomy" id="1162968"/>
    <lineage>
        <taxon>Bacteria</taxon>
        <taxon>Bacillati</taxon>
        <taxon>Actinomycetota</taxon>
        <taxon>Actinomycetes</taxon>
        <taxon>Micrococcales</taxon>
        <taxon>Microbacteriaceae</taxon>
        <taxon>Homoserinibacter</taxon>
    </lineage>
</organism>